<dbReference type="EMBL" id="LGRX02000220">
    <property type="protein sequence ID" value="KAK3289150.1"/>
    <property type="molecule type" value="Genomic_DNA"/>
</dbReference>
<reference evidence="3 4" key="1">
    <citation type="journal article" date="2015" name="Genome Biol. Evol.">
        <title>Comparative Genomics of a Bacterivorous Green Alga Reveals Evolutionary Causalities and Consequences of Phago-Mixotrophic Mode of Nutrition.</title>
        <authorList>
            <person name="Burns J.A."/>
            <person name="Paasch A."/>
            <person name="Narechania A."/>
            <person name="Kim E."/>
        </authorList>
    </citation>
    <scope>NUCLEOTIDE SEQUENCE [LARGE SCALE GENOMIC DNA]</scope>
    <source>
        <strain evidence="3 4">PLY_AMNH</strain>
    </source>
</reference>
<keyword evidence="2" id="KW-0812">Transmembrane</keyword>
<gene>
    <name evidence="3" type="ORF">CYMTET_3421</name>
</gene>
<evidence type="ECO:0000313" key="4">
    <source>
        <dbReference type="Proteomes" id="UP001190700"/>
    </source>
</evidence>
<keyword evidence="2" id="KW-1133">Transmembrane helix</keyword>
<feature type="compositionally biased region" description="Polar residues" evidence="1">
    <location>
        <begin position="522"/>
        <end position="532"/>
    </location>
</feature>
<name>A0AAE0H368_9CHLO</name>
<proteinExistence type="predicted"/>
<accession>A0AAE0H368</accession>
<evidence type="ECO:0000256" key="1">
    <source>
        <dbReference type="SAM" id="MobiDB-lite"/>
    </source>
</evidence>
<feature type="region of interest" description="Disordered" evidence="1">
    <location>
        <begin position="517"/>
        <end position="606"/>
    </location>
</feature>
<sequence>MHQVDGGAVTGTAAAGEASLVDGVPAWALPKDNSGLMMYAEDLDTMQWLGEMLRSYFIMQSMRMLIMMVRILVGTSKQKRLAVVLNTARSSMAVLVQMLSFEVALALFTMLFHVEMGHRVERYHTLGSSYRILSEFAFYKTFKKFRDSQWEKSLFSNLKDDFYVFAFSSLFSFIMSNILFCVVCDEVMGHWIEARNSESRTMVQDLTMFYKNRVNRKIKRKWPAIERVIDLLSLRQQRGLASKDQASGTKALRVTLAAILSGKVSQLTSEEPGIDYDVPITTLQGRVHSKRDLLRLIILLSRHAYQKRLATDVDTCKPMRADMLMQPSEPATAALAVASTHHNFEGREIPSAVTTTPKRARKTISRVQNYVDKDTDSEISFKANEMATKEQHLYDRLARQIGEDMHNLRQRYHTAIHSPQGLDTRPSCPIHQEPQLRARRSRNKEVLVKLHDYQTTLDQHKHDFDIKMCQLLKMETTGMRLAGTLTTGTRVWNARNNIPDMALGQTRLPPIIWSSRREQNNSEDSLQGSSNENDADCRESTTKLSTMRRQETRLTMDAAATLDIDTKSTKNKSAGKPRRRAAVSKKRRRGIHGLAQMHTENVSLKQ</sequence>
<feature type="transmembrane region" description="Helical" evidence="2">
    <location>
        <begin position="94"/>
        <end position="114"/>
    </location>
</feature>
<evidence type="ECO:0000313" key="3">
    <source>
        <dbReference type="EMBL" id="KAK3289150.1"/>
    </source>
</evidence>
<feature type="transmembrane region" description="Helical" evidence="2">
    <location>
        <begin position="53"/>
        <end position="73"/>
    </location>
</feature>
<keyword evidence="4" id="KW-1185">Reference proteome</keyword>
<dbReference type="AlphaFoldDB" id="A0AAE0H368"/>
<feature type="compositionally biased region" description="Basic residues" evidence="1">
    <location>
        <begin position="569"/>
        <end position="591"/>
    </location>
</feature>
<protein>
    <recommendedName>
        <fullName evidence="5">Polycystin cation channel PKD1/PKD2 domain-containing protein</fullName>
    </recommendedName>
</protein>
<feature type="transmembrane region" description="Helical" evidence="2">
    <location>
        <begin position="162"/>
        <end position="183"/>
    </location>
</feature>
<evidence type="ECO:0000256" key="2">
    <source>
        <dbReference type="SAM" id="Phobius"/>
    </source>
</evidence>
<comment type="caution">
    <text evidence="3">The sequence shown here is derived from an EMBL/GenBank/DDBJ whole genome shotgun (WGS) entry which is preliminary data.</text>
</comment>
<keyword evidence="2" id="KW-0472">Membrane</keyword>
<dbReference type="Proteomes" id="UP001190700">
    <property type="component" value="Unassembled WGS sequence"/>
</dbReference>
<evidence type="ECO:0008006" key="5">
    <source>
        <dbReference type="Google" id="ProtNLM"/>
    </source>
</evidence>
<organism evidence="3 4">
    <name type="scientific">Cymbomonas tetramitiformis</name>
    <dbReference type="NCBI Taxonomy" id="36881"/>
    <lineage>
        <taxon>Eukaryota</taxon>
        <taxon>Viridiplantae</taxon>
        <taxon>Chlorophyta</taxon>
        <taxon>Pyramimonadophyceae</taxon>
        <taxon>Pyramimonadales</taxon>
        <taxon>Pyramimonadaceae</taxon>
        <taxon>Cymbomonas</taxon>
    </lineage>
</organism>